<organism evidence="1 2">
    <name type="scientific">Morganella morganii</name>
    <name type="common">Proteus morganii</name>
    <dbReference type="NCBI Taxonomy" id="582"/>
    <lineage>
        <taxon>Bacteria</taxon>
        <taxon>Pseudomonadati</taxon>
        <taxon>Pseudomonadota</taxon>
        <taxon>Gammaproteobacteria</taxon>
        <taxon>Enterobacterales</taxon>
        <taxon>Morganellaceae</taxon>
        <taxon>Morganella</taxon>
    </lineage>
</organism>
<gene>
    <name evidence="1" type="ORF">UA45_20575</name>
</gene>
<sequence>MEFLNRYPEFTEADQFRIKTALEDAENQMSRRVWGKLFEQGHHALAAHLLYASGALTKKGSTNGAPVQTATSKTAGGISVGYSAPDSGFAANHNGYASSTYGQEYLRLRKLVGVHFLAVP</sequence>
<evidence type="ECO:0008006" key="3">
    <source>
        <dbReference type="Google" id="ProtNLM"/>
    </source>
</evidence>
<dbReference type="EMBL" id="JZSH01000427">
    <property type="protein sequence ID" value="KJF76055.1"/>
    <property type="molecule type" value="Genomic_DNA"/>
</dbReference>
<reference evidence="1 2" key="1">
    <citation type="submission" date="2015-02" db="EMBL/GenBank/DDBJ databases">
        <title>Whole genome shotgun sequencing of cultured foodborne pathogen.</title>
        <authorList>
            <person name="Timme R."/>
            <person name="Allard M.W."/>
            <person name="Strain E."/>
            <person name="Evans P.S."/>
            <person name="Brown E."/>
        </authorList>
    </citation>
    <scope>NUCLEOTIDE SEQUENCE [LARGE SCALE GENOMIC DNA]</scope>
    <source>
        <strain evidence="1 2">GCSL-TSO-24</strain>
    </source>
</reference>
<dbReference type="AlphaFoldDB" id="A0A0D8L272"/>
<accession>A0A0D8L272</accession>
<dbReference type="Pfam" id="PF13262">
    <property type="entry name" value="DUF4054"/>
    <property type="match status" value="1"/>
</dbReference>
<dbReference type="PATRIC" id="fig|582.24.peg.6551"/>
<protein>
    <recommendedName>
        <fullName evidence="3">DUF4054 domain-containing protein</fullName>
    </recommendedName>
</protein>
<name>A0A0D8L272_MORMO</name>
<dbReference type="Proteomes" id="UP000032582">
    <property type="component" value="Unassembled WGS sequence"/>
</dbReference>
<comment type="caution">
    <text evidence="1">The sequence shown here is derived from an EMBL/GenBank/DDBJ whole genome shotgun (WGS) entry which is preliminary data.</text>
</comment>
<evidence type="ECO:0000313" key="1">
    <source>
        <dbReference type="EMBL" id="KJF76055.1"/>
    </source>
</evidence>
<evidence type="ECO:0000313" key="2">
    <source>
        <dbReference type="Proteomes" id="UP000032582"/>
    </source>
</evidence>
<proteinExistence type="predicted"/>
<dbReference type="InterPro" id="IPR025127">
    <property type="entry name" value="DUF4054"/>
</dbReference>